<dbReference type="AlphaFoldDB" id="A0AAD4Q5Y8"/>
<evidence type="ECO:0000313" key="3">
    <source>
        <dbReference type="Proteomes" id="UP001201163"/>
    </source>
</evidence>
<protein>
    <submittedName>
        <fullName evidence="2">Uncharacterized protein</fullName>
    </submittedName>
</protein>
<dbReference type="Proteomes" id="UP001201163">
    <property type="component" value="Unassembled WGS sequence"/>
</dbReference>
<sequence>MSIPLLANGNIGELKKFQGRDTLLSGQGPRSFGEGQKHRDNGWFDSGENLIHPMTTEEQQNIDTILANPDTDPNSTSITVSEAHTAMEYYLFANSTDHFLELSSTALAHLYFLKVQNKPAEYNQMNVDEQRTWNLSKMKTIRKYKKRRHITVAHSEEFRDLMLRYLRGLHKLFLAHQLIPYHHISIHLTELLSHFGLTTAWCCWVFERYNHMLQNIESNGRFGELKKTLFERMCMIQRLRGLISSFELGHCLQPLADQLGIYLSPTVKGTIFKDLSGVDAQRDALQGEECWLEQEVLTCLTELLVCSRKASHESTTMPGKARQYNKFSHRGAMFSPSLFSIRDSHVIIGHQISSDWHTGKIKQIFTVPFRLSSEAYFIVQRFKELSAQEAQRDPYRRYPFVGGRLYDPELEGEIEVVAVQEVIAHFACTPYDGQAFGIPCFHALPLDKYYMDSRGKGHSIRSTAAPHEQPPTHCLVDFVAMPPLTGNLAMSIWLDLLPIGATVGTCRLYEAVNPNFDSVGLGKRKTGQGGSAIPMQYPTREAMKQVAQDHPSRATVWLTLRSCCISTSHFPLSLFLGDAAPDPRPGNVKAIILVKLLSEGWRLWIGALPGRGDVELLLVLGKGPMTASLGTTKLQTKVEGYLLPDDSLAKTLTGADNVLAFPTSQEMLSSWYRYKCGLGVRSHDRNLFAAREQLHYFSKKKKKKENAAKNNERTKAKRVKNEEASTKPKLMEDPSEQPYCLPPLVLVLVLEGLLDGLGDVFLDYRVLLVGPPIHDLRAEVCIEYRTCVVLDPALLERVSEMVHRCLSKVGL</sequence>
<accession>A0AAD4Q5Y8</accession>
<feature type="region of interest" description="Disordered" evidence="1">
    <location>
        <begin position="700"/>
        <end position="734"/>
    </location>
</feature>
<evidence type="ECO:0000256" key="1">
    <source>
        <dbReference type="SAM" id="MobiDB-lite"/>
    </source>
</evidence>
<gene>
    <name evidence="2" type="ORF">EDB92DRAFT_1973941</name>
</gene>
<keyword evidence="3" id="KW-1185">Reference proteome</keyword>
<reference evidence="2" key="1">
    <citation type="submission" date="2022-01" db="EMBL/GenBank/DDBJ databases">
        <title>Comparative genomics reveals a dynamic genome evolution in the ectomycorrhizal milk-cap (Lactarius) mushrooms.</title>
        <authorList>
            <consortium name="DOE Joint Genome Institute"/>
            <person name="Lebreton A."/>
            <person name="Tang N."/>
            <person name="Kuo A."/>
            <person name="LaButti K."/>
            <person name="Drula E."/>
            <person name="Barry K."/>
            <person name="Clum A."/>
            <person name="Lipzen A."/>
            <person name="Mousain D."/>
            <person name="Ng V."/>
            <person name="Wang R."/>
            <person name="Wang X."/>
            <person name="Dai Y."/>
            <person name="Henrissat B."/>
            <person name="Grigoriev I.V."/>
            <person name="Guerin-Laguette A."/>
            <person name="Yu F."/>
            <person name="Martin F.M."/>
        </authorList>
    </citation>
    <scope>NUCLEOTIDE SEQUENCE</scope>
    <source>
        <strain evidence="2">QP</strain>
    </source>
</reference>
<evidence type="ECO:0000313" key="2">
    <source>
        <dbReference type="EMBL" id="KAH8980793.1"/>
    </source>
</evidence>
<organism evidence="2 3">
    <name type="scientific">Lactarius akahatsu</name>
    <dbReference type="NCBI Taxonomy" id="416441"/>
    <lineage>
        <taxon>Eukaryota</taxon>
        <taxon>Fungi</taxon>
        <taxon>Dikarya</taxon>
        <taxon>Basidiomycota</taxon>
        <taxon>Agaricomycotina</taxon>
        <taxon>Agaricomycetes</taxon>
        <taxon>Russulales</taxon>
        <taxon>Russulaceae</taxon>
        <taxon>Lactarius</taxon>
    </lineage>
</organism>
<dbReference type="EMBL" id="JAKELL010000130">
    <property type="protein sequence ID" value="KAH8980793.1"/>
    <property type="molecule type" value="Genomic_DNA"/>
</dbReference>
<proteinExistence type="predicted"/>
<feature type="region of interest" description="Disordered" evidence="1">
    <location>
        <begin position="20"/>
        <end position="39"/>
    </location>
</feature>
<name>A0AAD4Q5Y8_9AGAM</name>
<feature type="compositionally biased region" description="Basic and acidic residues" evidence="1">
    <location>
        <begin position="705"/>
        <end position="732"/>
    </location>
</feature>
<comment type="caution">
    <text evidence="2">The sequence shown here is derived from an EMBL/GenBank/DDBJ whole genome shotgun (WGS) entry which is preliminary data.</text>
</comment>